<dbReference type="SUPFAM" id="SSF53098">
    <property type="entry name" value="Ribonuclease H-like"/>
    <property type="match status" value="1"/>
</dbReference>
<keyword evidence="3" id="KW-1185">Reference proteome</keyword>
<feature type="transmembrane region" description="Helical" evidence="1">
    <location>
        <begin position="49"/>
        <end position="70"/>
    </location>
</feature>
<protein>
    <submittedName>
        <fullName evidence="2">Ribonuclease H protein</fullName>
    </submittedName>
</protein>
<dbReference type="InterPro" id="IPR053151">
    <property type="entry name" value="RNase_H-like"/>
</dbReference>
<name>A0AAD7Q5G9_QUISA</name>
<dbReference type="EMBL" id="JARAOO010000003">
    <property type="protein sequence ID" value="KAJ7975238.1"/>
    <property type="molecule type" value="Genomic_DNA"/>
</dbReference>
<dbReference type="AlphaFoldDB" id="A0AAD7Q5G9"/>
<comment type="caution">
    <text evidence="2">The sequence shown here is derived from an EMBL/GenBank/DDBJ whole genome shotgun (WGS) entry which is preliminary data.</text>
</comment>
<sequence>MSSNFFTASFKGRLLLNLKDCSGFSDLAIPWSSMFAFVAWRIWNGRNKMIFLLLVLEFLINLSLFIANLIKDIWKMSDLHHPVTLRYEKLLAWYFPDPGWVKLNCHGASKGFGFISSCGSVIRGDSGEWLRGAAVNLGYGSNNYAEFFGIYHGFNLA</sequence>
<keyword evidence="1" id="KW-0812">Transmembrane</keyword>
<evidence type="ECO:0000256" key="1">
    <source>
        <dbReference type="SAM" id="Phobius"/>
    </source>
</evidence>
<dbReference type="PANTHER" id="PTHR47723">
    <property type="entry name" value="OS05G0353850 PROTEIN"/>
    <property type="match status" value="1"/>
</dbReference>
<dbReference type="PANTHER" id="PTHR47723:SF19">
    <property type="entry name" value="POLYNUCLEOTIDYL TRANSFERASE, RIBONUCLEASE H-LIKE SUPERFAMILY PROTEIN"/>
    <property type="match status" value="1"/>
</dbReference>
<reference evidence="2" key="1">
    <citation type="journal article" date="2023" name="Science">
        <title>Elucidation of the pathway for biosynthesis of saponin adjuvants from the soapbark tree.</title>
        <authorList>
            <person name="Reed J."/>
            <person name="Orme A."/>
            <person name="El-Demerdash A."/>
            <person name="Owen C."/>
            <person name="Martin L.B.B."/>
            <person name="Misra R.C."/>
            <person name="Kikuchi S."/>
            <person name="Rejzek M."/>
            <person name="Martin A.C."/>
            <person name="Harkess A."/>
            <person name="Leebens-Mack J."/>
            <person name="Louveau T."/>
            <person name="Stephenson M.J."/>
            <person name="Osbourn A."/>
        </authorList>
    </citation>
    <scope>NUCLEOTIDE SEQUENCE</scope>
    <source>
        <strain evidence="2">S10</strain>
    </source>
</reference>
<dbReference type="InterPro" id="IPR012337">
    <property type="entry name" value="RNaseH-like_sf"/>
</dbReference>
<keyword evidence="1" id="KW-1133">Transmembrane helix</keyword>
<evidence type="ECO:0000313" key="2">
    <source>
        <dbReference type="EMBL" id="KAJ7975238.1"/>
    </source>
</evidence>
<organism evidence="2 3">
    <name type="scientific">Quillaja saponaria</name>
    <name type="common">Soap bark tree</name>
    <dbReference type="NCBI Taxonomy" id="32244"/>
    <lineage>
        <taxon>Eukaryota</taxon>
        <taxon>Viridiplantae</taxon>
        <taxon>Streptophyta</taxon>
        <taxon>Embryophyta</taxon>
        <taxon>Tracheophyta</taxon>
        <taxon>Spermatophyta</taxon>
        <taxon>Magnoliopsida</taxon>
        <taxon>eudicotyledons</taxon>
        <taxon>Gunneridae</taxon>
        <taxon>Pentapetalae</taxon>
        <taxon>rosids</taxon>
        <taxon>fabids</taxon>
        <taxon>Fabales</taxon>
        <taxon>Quillajaceae</taxon>
        <taxon>Quillaja</taxon>
    </lineage>
</organism>
<feature type="transmembrane region" description="Helical" evidence="1">
    <location>
        <begin position="21"/>
        <end position="43"/>
    </location>
</feature>
<accession>A0AAD7Q5G9</accession>
<evidence type="ECO:0000313" key="3">
    <source>
        <dbReference type="Proteomes" id="UP001163823"/>
    </source>
</evidence>
<gene>
    <name evidence="2" type="ORF">O6P43_005191</name>
</gene>
<keyword evidence="1" id="KW-0472">Membrane</keyword>
<dbReference type="Proteomes" id="UP001163823">
    <property type="component" value="Chromosome 3"/>
</dbReference>
<dbReference type="KEGG" id="qsa:O6P43_005191"/>
<proteinExistence type="predicted"/>